<dbReference type="Gene3D" id="3.40.50.150">
    <property type="entry name" value="Vaccinia Virus protein VP39"/>
    <property type="match status" value="1"/>
</dbReference>
<proteinExistence type="predicted"/>
<name>A0A382CCH3_9ZZZZ</name>
<reference evidence="1" key="1">
    <citation type="submission" date="2018-05" db="EMBL/GenBank/DDBJ databases">
        <authorList>
            <person name="Lanie J.A."/>
            <person name="Ng W.-L."/>
            <person name="Kazmierczak K.M."/>
            <person name="Andrzejewski T.M."/>
            <person name="Davidsen T.M."/>
            <person name="Wayne K.J."/>
            <person name="Tettelin H."/>
            <person name="Glass J.I."/>
            <person name="Rusch D."/>
            <person name="Podicherti R."/>
            <person name="Tsui H.-C.T."/>
            <person name="Winkler M.E."/>
        </authorList>
    </citation>
    <scope>NUCLEOTIDE SEQUENCE</scope>
</reference>
<dbReference type="EMBL" id="UINC01033877">
    <property type="protein sequence ID" value="SVB23838.1"/>
    <property type="molecule type" value="Genomic_DNA"/>
</dbReference>
<evidence type="ECO:0008006" key="2">
    <source>
        <dbReference type="Google" id="ProtNLM"/>
    </source>
</evidence>
<evidence type="ECO:0000313" key="1">
    <source>
        <dbReference type="EMBL" id="SVB23838.1"/>
    </source>
</evidence>
<dbReference type="AlphaFoldDB" id="A0A382CCH3"/>
<feature type="non-terminal residue" evidence="1">
    <location>
        <position position="145"/>
    </location>
</feature>
<dbReference type="InterPro" id="IPR029063">
    <property type="entry name" value="SAM-dependent_MTases_sf"/>
</dbReference>
<accession>A0A382CCH3</accession>
<dbReference type="SUPFAM" id="SSF53335">
    <property type="entry name" value="S-adenosyl-L-methionine-dependent methyltransferases"/>
    <property type="match status" value="1"/>
</dbReference>
<organism evidence="1">
    <name type="scientific">marine metagenome</name>
    <dbReference type="NCBI Taxonomy" id="408172"/>
    <lineage>
        <taxon>unclassified sequences</taxon>
        <taxon>metagenomes</taxon>
        <taxon>ecological metagenomes</taxon>
    </lineage>
</organism>
<sequence>MDDLQCQVCAGCNCPPLIEHEGWTYYQCINCKLVFLAPMLTRTQLADLYANPDSGGTRAYFRKETSKLRRARGRARYLARAIEGPPAGRTFLDVGCSGGFMTQAALEVGFIPTGIDPDIDAVAHARKYYPGPTYAVGGLTEFAAQ</sequence>
<gene>
    <name evidence="1" type="ORF">METZ01_LOCUS176692</name>
</gene>
<protein>
    <recommendedName>
        <fullName evidence="2">Methyltransferase type 11 domain-containing protein</fullName>
    </recommendedName>
</protein>